<reference evidence="1 2" key="1">
    <citation type="journal article" date="2016" name="Nat. Commun.">
        <title>Thousands of microbial genomes shed light on interconnected biogeochemical processes in an aquifer system.</title>
        <authorList>
            <person name="Anantharaman K."/>
            <person name="Brown C.T."/>
            <person name="Hug L.A."/>
            <person name="Sharon I."/>
            <person name="Castelle C.J."/>
            <person name="Probst A.J."/>
            <person name="Thomas B.C."/>
            <person name="Singh A."/>
            <person name="Wilkins M.J."/>
            <person name="Karaoz U."/>
            <person name="Brodie E.L."/>
            <person name="Williams K.H."/>
            <person name="Hubbard S.S."/>
            <person name="Banfield J.F."/>
        </authorList>
    </citation>
    <scope>NUCLEOTIDE SEQUENCE [LARGE SCALE GENOMIC DNA]</scope>
</reference>
<dbReference type="STRING" id="1802701.A3A33_01210"/>
<gene>
    <name evidence="1" type="ORF">A3A33_01210</name>
</gene>
<proteinExistence type="predicted"/>
<comment type="caution">
    <text evidence="1">The sequence shown here is derived from an EMBL/GenBank/DDBJ whole genome shotgun (WGS) entry which is preliminary data.</text>
</comment>
<dbReference type="Proteomes" id="UP000179047">
    <property type="component" value="Unassembled WGS sequence"/>
</dbReference>
<accession>A0A1F8GWZ6</accession>
<protein>
    <submittedName>
        <fullName evidence="1">Uncharacterized protein</fullName>
    </submittedName>
</protein>
<organism evidence="1 2">
    <name type="scientific">Candidatus Yanofskybacteria bacterium RIFCSPLOWO2_01_FULL_49_25</name>
    <dbReference type="NCBI Taxonomy" id="1802701"/>
    <lineage>
        <taxon>Bacteria</taxon>
        <taxon>Candidatus Yanofskyibacteriota</taxon>
    </lineage>
</organism>
<evidence type="ECO:0000313" key="1">
    <source>
        <dbReference type="EMBL" id="OGN29924.1"/>
    </source>
</evidence>
<dbReference type="AlphaFoldDB" id="A0A1F8GWZ6"/>
<evidence type="ECO:0000313" key="2">
    <source>
        <dbReference type="Proteomes" id="UP000179047"/>
    </source>
</evidence>
<sequence>MPTTGHHGSAREAVLGVGTVPRSDYPYSVPLTTNFALFTRRPSCGETERFGLCPIRHLAGQCAPEWVAAVQESRQLGIDVLD</sequence>
<dbReference type="EMBL" id="MGKP01000001">
    <property type="protein sequence ID" value="OGN29924.1"/>
    <property type="molecule type" value="Genomic_DNA"/>
</dbReference>
<name>A0A1F8GWZ6_9BACT</name>